<dbReference type="RefSeq" id="WP_108128118.1">
    <property type="nucleotide sequence ID" value="NZ_QBKP01000003.1"/>
</dbReference>
<reference evidence="3 4" key="1">
    <citation type="submission" date="2018-04" db="EMBL/GenBank/DDBJ databases">
        <title>Genomic Encyclopedia of Archaeal and Bacterial Type Strains, Phase II (KMG-II): from individual species to whole genera.</title>
        <authorList>
            <person name="Goeker M."/>
        </authorList>
    </citation>
    <scope>NUCLEOTIDE SEQUENCE [LARGE SCALE GENOMIC DNA]</scope>
    <source>
        <strain evidence="3 4">DSM 21823</strain>
    </source>
</reference>
<accession>A0A2T6B648</accession>
<dbReference type="InterPro" id="IPR001647">
    <property type="entry name" value="HTH_TetR"/>
</dbReference>
<dbReference type="EMBL" id="QBKP01000003">
    <property type="protein sequence ID" value="PTX51524.1"/>
    <property type="molecule type" value="Genomic_DNA"/>
</dbReference>
<evidence type="ECO:0000313" key="4">
    <source>
        <dbReference type="Proteomes" id="UP000244224"/>
    </source>
</evidence>
<evidence type="ECO:0000259" key="2">
    <source>
        <dbReference type="Pfam" id="PF00440"/>
    </source>
</evidence>
<name>A0A2T6B648_9RHOB</name>
<keyword evidence="1" id="KW-0238">DNA-binding</keyword>
<dbReference type="Gene3D" id="1.10.357.10">
    <property type="entry name" value="Tetracycline Repressor, domain 2"/>
    <property type="match status" value="1"/>
</dbReference>
<dbReference type="Proteomes" id="UP000244224">
    <property type="component" value="Unassembled WGS sequence"/>
</dbReference>
<proteinExistence type="predicted"/>
<dbReference type="SUPFAM" id="SSF46689">
    <property type="entry name" value="Homeodomain-like"/>
    <property type="match status" value="1"/>
</dbReference>
<keyword evidence="4" id="KW-1185">Reference proteome</keyword>
<dbReference type="GO" id="GO:0003677">
    <property type="term" value="F:DNA binding"/>
    <property type="evidence" value="ECO:0007669"/>
    <property type="project" value="UniProtKB-KW"/>
</dbReference>
<evidence type="ECO:0000256" key="1">
    <source>
        <dbReference type="ARBA" id="ARBA00023125"/>
    </source>
</evidence>
<dbReference type="OrthoDB" id="6973663at2"/>
<feature type="domain" description="HTH tetR-type" evidence="2">
    <location>
        <begin position="16"/>
        <end position="57"/>
    </location>
</feature>
<protein>
    <submittedName>
        <fullName evidence="3">TetR family transcriptional regulator</fullName>
    </submittedName>
</protein>
<gene>
    <name evidence="3" type="ORF">C8N34_10325</name>
</gene>
<evidence type="ECO:0000313" key="3">
    <source>
        <dbReference type="EMBL" id="PTX51524.1"/>
    </source>
</evidence>
<sequence>MARRKIIPDNDVYAEIRRMIAREGERAVSFQTVARATGLAAPTLVQRFGSREAMVHSALAAGWEALEAATEAAEADAPLNAKGAQAFLKALGADTPEAADLSHLAADFRDPVLRDRADRWRQRVETAIALRLGGGAKAQEAAALLFAAWQGQRLWQPAGGKGFRLKDAVKRLSG</sequence>
<dbReference type="Pfam" id="PF00440">
    <property type="entry name" value="TetR_N"/>
    <property type="match status" value="1"/>
</dbReference>
<dbReference type="AlphaFoldDB" id="A0A2T6B648"/>
<organism evidence="3 4">
    <name type="scientific">Gemmobacter caeni</name>
    <dbReference type="NCBI Taxonomy" id="589035"/>
    <lineage>
        <taxon>Bacteria</taxon>
        <taxon>Pseudomonadati</taxon>
        <taxon>Pseudomonadota</taxon>
        <taxon>Alphaproteobacteria</taxon>
        <taxon>Rhodobacterales</taxon>
        <taxon>Paracoccaceae</taxon>
        <taxon>Gemmobacter</taxon>
    </lineage>
</organism>
<comment type="caution">
    <text evidence="3">The sequence shown here is derived from an EMBL/GenBank/DDBJ whole genome shotgun (WGS) entry which is preliminary data.</text>
</comment>
<dbReference type="InterPro" id="IPR009057">
    <property type="entry name" value="Homeodomain-like_sf"/>
</dbReference>